<dbReference type="InterPro" id="IPR051655">
    <property type="entry name" value="FAM161"/>
</dbReference>
<organism evidence="4 5">
    <name type="scientific">Trichuris muris</name>
    <name type="common">Mouse whipworm</name>
    <dbReference type="NCBI Taxonomy" id="70415"/>
    <lineage>
        <taxon>Eukaryota</taxon>
        <taxon>Metazoa</taxon>
        <taxon>Ecdysozoa</taxon>
        <taxon>Nematoda</taxon>
        <taxon>Enoplea</taxon>
        <taxon>Dorylaimia</taxon>
        <taxon>Trichinellida</taxon>
        <taxon>Trichuridae</taxon>
        <taxon>Trichuris</taxon>
    </lineage>
</organism>
<feature type="region of interest" description="Disordered" evidence="3">
    <location>
        <begin position="468"/>
        <end position="488"/>
    </location>
</feature>
<evidence type="ECO:0000313" key="4">
    <source>
        <dbReference type="Proteomes" id="UP000046395"/>
    </source>
</evidence>
<dbReference type="AlphaFoldDB" id="A0A5S6R1M4"/>
<keyword evidence="2" id="KW-0175">Coiled coil</keyword>
<feature type="region of interest" description="Disordered" evidence="3">
    <location>
        <begin position="45"/>
        <end position="64"/>
    </location>
</feature>
<feature type="compositionally biased region" description="Basic and acidic residues" evidence="3">
    <location>
        <begin position="51"/>
        <end position="62"/>
    </location>
</feature>
<feature type="compositionally biased region" description="Basic and acidic residues" evidence="3">
    <location>
        <begin position="352"/>
        <end position="366"/>
    </location>
</feature>
<dbReference type="Proteomes" id="UP000046395">
    <property type="component" value="Unassembled WGS sequence"/>
</dbReference>
<comment type="similarity">
    <text evidence="1">Belongs to the FAM161 family.</text>
</comment>
<dbReference type="GO" id="GO:0005929">
    <property type="term" value="C:cilium"/>
    <property type="evidence" value="ECO:0007669"/>
    <property type="project" value="TreeGrafter"/>
</dbReference>
<protein>
    <submittedName>
        <fullName evidence="5">Uncharacterized protein</fullName>
    </submittedName>
</protein>
<dbReference type="GO" id="GO:0005856">
    <property type="term" value="C:cytoskeleton"/>
    <property type="evidence" value="ECO:0007669"/>
    <property type="project" value="UniProtKB-ARBA"/>
</dbReference>
<evidence type="ECO:0000256" key="3">
    <source>
        <dbReference type="SAM" id="MobiDB-lite"/>
    </source>
</evidence>
<dbReference type="STRING" id="70415.A0A5S6R1M4"/>
<reference evidence="5" key="1">
    <citation type="submission" date="2019-12" db="UniProtKB">
        <authorList>
            <consortium name="WormBaseParasite"/>
        </authorList>
    </citation>
    <scope>IDENTIFICATION</scope>
</reference>
<keyword evidence="4" id="KW-1185">Reference proteome</keyword>
<sequence length="488" mass="56268">MAKRTSSESALAMENLEKLHHNRAKLLTVLQRLYDYSRTQEQRQMSSAAELRAHQRGSERKRSCTVPEPFKMTIRDETAPIQALYAKRFTNELLEDHKRQEAAHRAKAHFKAGTVPPSTFLPIYQQMEICRQDRRQFTTAHSREILASVVKPFKLTEPSAPTLHKRRCRSAPPCRNPGFSHAISFPNMQEIVQPRPHSGPNLDKGARRSEQLLRLSKSPIDPKLRMREALNTRKTALRHRRICASPPLNFQPTIHRQIPDFDLLQRNFQRKLNARKLKNSQVVTVRPFNLRTSMSRSAAGSEHATTHHKTDQTPPKLTRSRSAPNFENYPPVDLTKMYNKTTRLRIQSNQQRRKDLESKAPGHTNDEHDAMVAELKEQIQRLVAEERIKHSLAQLEKRKQHKVDTAALKKWYTEKLANLRKRVFSGPTLLERQKILIAEQSLESRFKQILQEAGLDQNLFLSSTVLESEGSCDGSTRSRSHSVEQSPE</sequence>
<evidence type="ECO:0000256" key="2">
    <source>
        <dbReference type="ARBA" id="ARBA00023054"/>
    </source>
</evidence>
<dbReference type="InterPro" id="IPR019579">
    <property type="entry name" value="FAM161A/B"/>
</dbReference>
<feature type="region of interest" description="Disordered" evidence="3">
    <location>
        <begin position="295"/>
        <end position="366"/>
    </location>
</feature>
<name>A0A5S6R1M4_TRIMR</name>
<dbReference type="WBParaSite" id="TMUE_3000013204.1">
    <property type="protein sequence ID" value="TMUE_3000013204.1"/>
    <property type="gene ID" value="WBGene00284970"/>
</dbReference>
<dbReference type="Pfam" id="PF10595">
    <property type="entry name" value="FAM161A_B"/>
    <property type="match status" value="2"/>
</dbReference>
<feature type="compositionally biased region" description="Polar residues" evidence="3">
    <location>
        <begin position="312"/>
        <end position="325"/>
    </location>
</feature>
<evidence type="ECO:0000256" key="1">
    <source>
        <dbReference type="ARBA" id="ARBA00006663"/>
    </source>
</evidence>
<proteinExistence type="inferred from homology"/>
<dbReference type="PANTHER" id="PTHR21501">
    <property type="entry name" value="PROTEIN FAM-161"/>
    <property type="match status" value="1"/>
</dbReference>
<feature type="compositionally biased region" description="Polar residues" evidence="3">
    <location>
        <begin position="473"/>
        <end position="488"/>
    </location>
</feature>
<evidence type="ECO:0000313" key="5">
    <source>
        <dbReference type="WBParaSite" id="TMUE_3000013204.1"/>
    </source>
</evidence>
<dbReference type="GO" id="GO:0044782">
    <property type="term" value="P:cilium organization"/>
    <property type="evidence" value="ECO:0007669"/>
    <property type="project" value="TreeGrafter"/>
</dbReference>
<feature type="compositionally biased region" description="Polar residues" evidence="3">
    <location>
        <begin position="338"/>
        <end position="350"/>
    </location>
</feature>
<accession>A0A5S6R1M4</accession>
<dbReference type="PANTHER" id="PTHR21501:SF1">
    <property type="entry name" value="PROTEIN FAM-161"/>
    <property type="match status" value="1"/>
</dbReference>